<dbReference type="PATRIC" id="fig|1319815.3.peg.1030"/>
<dbReference type="NCBIfam" id="TIGR01484">
    <property type="entry name" value="HAD-SF-IIB"/>
    <property type="match status" value="1"/>
</dbReference>
<comment type="caution">
    <text evidence="1">The sequence shown here is derived from an EMBL/GenBank/DDBJ whole genome shotgun (WGS) entry which is preliminary data.</text>
</comment>
<dbReference type="InterPro" id="IPR023214">
    <property type="entry name" value="HAD_sf"/>
</dbReference>
<dbReference type="SFLD" id="SFLDG01140">
    <property type="entry name" value="C2.B:_Phosphomannomutase_and_P"/>
    <property type="match status" value="1"/>
</dbReference>
<dbReference type="RefSeq" id="WP_023050613.1">
    <property type="nucleotide sequence ID" value="NZ_CP173062.2"/>
</dbReference>
<dbReference type="SFLD" id="SFLDS00003">
    <property type="entry name" value="Haloacid_Dehalogenase"/>
    <property type="match status" value="1"/>
</dbReference>
<dbReference type="GO" id="GO:0000287">
    <property type="term" value="F:magnesium ion binding"/>
    <property type="evidence" value="ECO:0007669"/>
    <property type="project" value="TreeGrafter"/>
</dbReference>
<dbReference type="InterPro" id="IPR036412">
    <property type="entry name" value="HAD-like_sf"/>
</dbReference>
<dbReference type="Proteomes" id="UP000017081">
    <property type="component" value="Unassembled WGS sequence"/>
</dbReference>
<proteinExistence type="predicted"/>
<dbReference type="CDD" id="cd07516">
    <property type="entry name" value="HAD_Pase"/>
    <property type="match status" value="1"/>
</dbReference>
<dbReference type="Pfam" id="PF08282">
    <property type="entry name" value="Hydrolase_3"/>
    <property type="match status" value="1"/>
</dbReference>
<dbReference type="Gene3D" id="3.40.50.1000">
    <property type="entry name" value="HAD superfamily/HAD-like"/>
    <property type="match status" value="1"/>
</dbReference>
<sequence length="265" mass="30328">MYKLIVSDLDGTLVDKNKNVSEYTKKIVTLLKERGIEFIIATGRSYKGAKHIYDTLELNGEIVCNNGTTIYNNKGELIFQRTLDSNIVNEVFKKSLEEDCVFFATYGTQVYIEEGTIDKANTFLYNPLEDPIEINLENINLYTFEKIVLMDRDGEKLKHLSSYFNKYDEVNAFISQEDYLDIVHFETSKGKALEMIAKLKNISLKHTIAFGDAFNDYEMLKVAGKGLVMKNGFEDLKKEFDTLDLTNDENGVAKYLSTLFSLENI</sequence>
<dbReference type="SUPFAM" id="SSF56784">
    <property type="entry name" value="HAD-like"/>
    <property type="match status" value="1"/>
</dbReference>
<name>U7VC63_9FUSO</name>
<evidence type="ECO:0000313" key="2">
    <source>
        <dbReference type="Proteomes" id="UP000017081"/>
    </source>
</evidence>
<dbReference type="STRING" id="1319815.HMPREF0202_01073"/>
<dbReference type="InterPro" id="IPR006379">
    <property type="entry name" value="HAD-SF_hydro_IIB"/>
</dbReference>
<keyword evidence="2" id="KW-1185">Reference proteome</keyword>
<dbReference type="PANTHER" id="PTHR10000:SF8">
    <property type="entry name" value="HAD SUPERFAMILY HYDROLASE-LIKE, TYPE 3"/>
    <property type="match status" value="1"/>
</dbReference>
<dbReference type="AlphaFoldDB" id="U7VC63"/>
<dbReference type="HOGENOM" id="CLU_044146_5_2_0"/>
<dbReference type="InterPro" id="IPR000150">
    <property type="entry name" value="Cof"/>
</dbReference>
<dbReference type="PANTHER" id="PTHR10000">
    <property type="entry name" value="PHOSPHOSERINE PHOSPHATASE"/>
    <property type="match status" value="1"/>
</dbReference>
<reference evidence="1 2" key="1">
    <citation type="submission" date="2013-08" db="EMBL/GenBank/DDBJ databases">
        <authorList>
            <person name="Weinstock G."/>
            <person name="Sodergren E."/>
            <person name="Wylie T."/>
            <person name="Fulton L."/>
            <person name="Fulton R."/>
            <person name="Fronick C."/>
            <person name="O'Laughlin M."/>
            <person name="Godfrey J."/>
            <person name="Miner T."/>
            <person name="Herter B."/>
            <person name="Appelbaum E."/>
            <person name="Cordes M."/>
            <person name="Lek S."/>
            <person name="Wollam A."/>
            <person name="Pepin K.H."/>
            <person name="Palsikar V.B."/>
            <person name="Mitreva M."/>
            <person name="Wilson R.K."/>
        </authorList>
    </citation>
    <scope>NUCLEOTIDE SEQUENCE [LARGE SCALE GENOMIC DNA]</scope>
    <source>
        <strain evidence="1 2">ATCC BAA-474</strain>
    </source>
</reference>
<organism evidence="1 2">
    <name type="scientific">Cetobacterium somerae ATCC BAA-474</name>
    <dbReference type="NCBI Taxonomy" id="1319815"/>
    <lineage>
        <taxon>Bacteria</taxon>
        <taxon>Fusobacteriati</taxon>
        <taxon>Fusobacteriota</taxon>
        <taxon>Fusobacteriia</taxon>
        <taxon>Fusobacteriales</taxon>
        <taxon>Fusobacteriaceae</taxon>
        <taxon>Cetobacterium</taxon>
    </lineage>
</organism>
<dbReference type="GO" id="GO:0016791">
    <property type="term" value="F:phosphatase activity"/>
    <property type="evidence" value="ECO:0007669"/>
    <property type="project" value="TreeGrafter"/>
</dbReference>
<gene>
    <name evidence="1" type="ORF">HMPREF0202_01073</name>
</gene>
<protein>
    <recommendedName>
        <fullName evidence="3">Cof-like hydrolase</fullName>
    </recommendedName>
</protein>
<evidence type="ECO:0008006" key="3">
    <source>
        <dbReference type="Google" id="ProtNLM"/>
    </source>
</evidence>
<dbReference type="NCBIfam" id="TIGR00099">
    <property type="entry name" value="Cof-subfamily"/>
    <property type="match status" value="1"/>
</dbReference>
<dbReference type="PROSITE" id="PS01229">
    <property type="entry name" value="COF_2"/>
    <property type="match status" value="1"/>
</dbReference>
<dbReference type="GO" id="GO:0005829">
    <property type="term" value="C:cytosol"/>
    <property type="evidence" value="ECO:0007669"/>
    <property type="project" value="TreeGrafter"/>
</dbReference>
<evidence type="ECO:0000313" key="1">
    <source>
        <dbReference type="EMBL" id="ERT69106.1"/>
    </source>
</evidence>
<dbReference type="EMBL" id="AXZF01000038">
    <property type="protein sequence ID" value="ERT69106.1"/>
    <property type="molecule type" value="Genomic_DNA"/>
</dbReference>
<accession>U7VC63</accession>
<dbReference type="eggNOG" id="COG0561">
    <property type="taxonomic scope" value="Bacteria"/>
</dbReference>
<dbReference type="Gene3D" id="3.30.1240.10">
    <property type="match status" value="1"/>
</dbReference>